<dbReference type="InterPro" id="IPR015797">
    <property type="entry name" value="NUDIX_hydrolase-like_dom_sf"/>
</dbReference>
<name>A0ABR6BK28_9PSEU</name>
<proteinExistence type="predicted"/>
<evidence type="ECO:0000259" key="4">
    <source>
        <dbReference type="PROSITE" id="PS51462"/>
    </source>
</evidence>
<gene>
    <name evidence="5" type="ORF">BC739_004459</name>
</gene>
<evidence type="ECO:0000256" key="3">
    <source>
        <dbReference type="ARBA" id="ARBA00022842"/>
    </source>
</evidence>
<dbReference type="SUPFAM" id="SSF55811">
    <property type="entry name" value="Nudix"/>
    <property type="match status" value="1"/>
</dbReference>
<protein>
    <submittedName>
        <fullName evidence="5">8-oxo-dGTP pyrophosphatase MutT (NUDIX family)</fullName>
    </submittedName>
</protein>
<evidence type="ECO:0000313" key="6">
    <source>
        <dbReference type="Proteomes" id="UP000517916"/>
    </source>
</evidence>
<comment type="cofactor">
    <cofactor evidence="1">
        <name>Mg(2+)</name>
        <dbReference type="ChEBI" id="CHEBI:18420"/>
    </cofactor>
</comment>
<dbReference type="PROSITE" id="PS51462">
    <property type="entry name" value="NUDIX"/>
    <property type="match status" value="1"/>
</dbReference>
<dbReference type="CDD" id="cd18876">
    <property type="entry name" value="NUDIX_Hydrolase"/>
    <property type="match status" value="1"/>
</dbReference>
<dbReference type="PANTHER" id="PTHR43046:SF12">
    <property type="entry name" value="GDP-MANNOSE MANNOSYL HYDROLASE"/>
    <property type="match status" value="1"/>
</dbReference>
<reference evidence="5 6" key="1">
    <citation type="submission" date="2020-08" db="EMBL/GenBank/DDBJ databases">
        <title>Genomic Encyclopedia of Archaeal and Bacterial Type Strains, Phase II (KMG-II): from individual species to whole genera.</title>
        <authorList>
            <person name="Goeker M."/>
        </authorList>
    </citation>
    <scope>NUCLEOTIDE SEQUENCE [LARGE SCALE GENOMIC DNA]</scope>
    <source>
        <strain evidence="5 6">DSM 43850</strain>
    </source>
</reference>
<evidence type="ECO:0000256" key="2">
    <source>
        <dbReference type="ARBA" id="ARBA00022801"/>
    </source>
</evidence>
<dbReference type="EMBL" id="JACJID010000003">
    <property type="protein sequence ID" value="MBA8927253.1"/>
    <property type="molecule type" value="Genomic_DNA"/>
</dbReference>
<comment type="caution">
    <text evidence="5">The sequence shown here is derived from an EMBL/GenBank/DDBJ whole genome shotgun (WGS) entry which is preliminary data.</text>
</comment>
<keyword evidence="2" id="KW-0378">Hydrolase</keyword>
<accession>A0ABR6BK28</accession>
<dbReference type="Pfam" id="PF00293">
    <property type="entry name" value="NUDIX"/>
    <property type="match status" value="1"/>
</dbReference>
<sequence>MPGQPSSGDPASTTYPADWHATLPGFPVAGGALLFDSDDRLLLVKPVYKAGWEIPGGIAEAGDSPWMTCVREIREELGFDLESGRLLCVDWVPPEPGCRAMLGFVFDGGVLDGELRKSLRPCDPELQAIEFVAPDDLADRCSPRLVRRVTGALRARAAGVTTFMEAGQSVERSW</sequence>
<evidence type="ECO:0000256" key="1">
    <source>
        <dbReference type="ARBA" id="ARBA00001946"/>
    </source>
</evidence>
<dbReference type="Proteomes" id="UP000517916">
    <property type="component" value="Unassembled WGS sequence"/>
</dbReference>
<feature type="domain" description="Nudix hydrolase" evidence="4">
    <location>
        <begin position="24"/>
        <end position="154"/>
    </location>
</feature>
<keyword evidence="6" id="KW-1185">Reference proteome</keyword>
<keyword evidence="3" id="KW-0460">Magnesium</keyword>
<dbReference type="PANTHER" id="PTHR43046">
    <property type="entry name" value="GDP-MANNOSE MANNOSYL HYDROLASE"/>
    <property type="match status" value="1"/>
</dbReference>
<organism evidence="5 6">
    <name type="scientific">Kutzneria viridogrisea</name>
    <dbReference type="NCBI Taxonomy" id="47990"/>
    <lineage>
        <taxon>Bacteria</taxon>
        <taxon>Bacillati</taxon>
        <taxon>Actinomycetota</taxon>
        <taxon>Actinomycetes</taxon>
        <taxon>Pseudonocardiales</taxon>
        <taxon>Pseudonocardiaceae</taxon>
        <taxon>Kutzneria</taxon>
    </lineage>
</organism>
<dbReference type="InterPro" id="IPR000086">
    <property type="entry name" value="NUDIX_hydrolase_dom"/>
</dbReference>
<dbReference type="RefSeq" id="WP_182838257.1">
    <property type="nucleotide sequence ID" value="NZ_BAAABQ010000057.1"/>
</dbReference>
<evidence type="ECO:0000313" key="5">
    <source>
        <dbReference type="EMBL" id="MBA8927253.1"/>
    </source>
</evidence>
<dbReference type="Gene3D" id="3.90.79.10">
    <property type="entry name" value="Nucleoside Triphosphate Pyrophosphohydrolase"/>
    <property type="match status" value="1"/>
</dbReference>